<reference evidence="1" key="1">
    <citation type="submission" date="2018-06" db="EMBL/GenBank/DDBJ databases">
        <authorList>
            <person name="Zhirakovskaya E."/>
        </authorList>
    </citation>
    <scope>NUCLEOTIDE SEQUENCE</scope>
</reference>
<dbReference type="EMBL" id="UOGD01000070">
    <property type="protein sequence ID" value="VAX17141.1"/>
    <property type="molecule type" value="Genomic_DNA"/>
</dbReference>
<gene>
    <name evidence="1" type="ORF">MNBD_IGNAVI01-677</name>
</gene>
<name>A0A3B1BRF6_9ZZZZ</name>
<sequence>MSDINPPIPVYQLALLQAYLYEVFAYEKQCQRSFDNSEWYLRQKHNEEVVNSILDFFRLNNINCDCDIINKFDLKKYADSLLHYHH</sequence>
<dbReference type="AlphaFoldDB" id="A0A3B1BRF6"/>
<protein>
    <submittedName>
        <fullName evidence="1">Uncharacterized protein</fullName>
    </submittedName>
</protein>
<accession>A0A3B1BRF6</accession>
<organism evidence="1">
    <name type="scientific">hydrothermal vent metagenome</name>
    <dbReference type="NCBI Taxonomy" id="652676"/>
    <lineage>
        <taxon>unclassified sequences</taxon>
        <taxon>metagenomes</taxon>
        <taxon>ecological metagenomes</taxon>
    </lineage>
</organism>
<proteinExistence type="predicted"/>
<evidence type="ECO:0000313" key="1">
    <source>
        <dbReference type="EMBL" id="VAX17141.1"/>
    </source>
</evidence>